<gene>
    <name evidence="3" type="ORF">FB381_4189</name>
</gene>
<keyword evidence="4" id="KW-1185">Reference proteome</keyword>
<dbReference type="Gene3D" id="2.40.380.10">
    <property type="entry name" value="FomD-like"/>
    <property type="match status" value="1"/>
</dbReference>
<comment type="caution">
    <text evidence="3">The sequence shown here is derived from an EMBL/GenBank/DDBJ whole genome shotgun (WGS) entry which is preliminary data.</text>
</comment>
<dbReference type="OrthoDB" id="3531052at2"/>
<organism evidence="3 4">
    <name type="scientific">Nocardioides albertanoniae</name>
    <dbReference type="NCBI Taxonomy" id="1175486"/>
    <lineage>
        <taxon>Bacteria</taxon>
        <taxon>Bacillati</taxon>
        <taxon>Actinomycetota</taxon>
        <taxon>Actinomycetes</taxon>
        <taxon>Propionibacteriales</taxon>
        <taxon>Nocardioidaceae</taxon>
        <taxon>Nocardioides</taxon>
    </lineage>
</organism>
<accession>A0A543ACJ1</accession>
<dbReference type="InterPro" id="IPR035930">
    <property type="entry name" value="FomD-like_sf"/>
</dbReference>
<dbReference type="InterPro" id="IPR050212">
    <property type="entry name" value="Ntdp-like"/>
</dbReference>
<name>A0A543ACJ1_9ACTN</name>
<evidence type="ECO:0000313" key="4">
    <source>
        <dbReference type="Proteomes" id="UP000320209"/>
    </source>
</evidence>
<sequence>MRFEAGHPVRVEFTKWGGRPHWSFTGLYLGEDEHGEWLGHPIGTEFARPGRGWVADWESVTLVPHHDAAHFPAFNRPNDRVSSQIYVDMCTPPQWQDTTVTCIDLDLDVVKKFDGAVYVDDEDEFEQHQLEYSYPPEIISMTEESAERVYLAVKEGQAPYDATPERWFEALSLHRPGR</sequence>
<evidence type="ECO:0000259" key="2">
    <source>
        <dbReference type="Pfam" id="PF04167"/>
    </source>
</evidence>
<dbReference type="SUPFAM" id="SSF159234">
    <property type="entry name" value="FomD-like"/>
    <property type="match status" value="1"/>
</dbReference>
<dbReference type="PANTHER" id="PTHR39159:SF1">
    <property type="entry name" value="UPF0374 PROTEIN YGAC"/>
    <property type="match status" value="1"/>
</dbReference>
<keyword evidence="1" id="KW-0378">Hydrolase</keyword>
<reference evidence="3 4" key="1">
    <citation type="submission" date="2019-06" db="EMBL/GenBank/DDBJ databases">
        <title>Sequencing the genomes of 1000 actinobacteria strains.</title>
        <authorList>
            <person name="Klenk H.-P."/>
        </authorList>
    </citation>
    <scope>NUCLEOTIDE SEQUENCE [LARGE SCALE GENOMIC DNA]</scope>
    <source>
        <strain evidence="3 4">DSM 25218</strain>
    </source>
</reference>
<dbReference type="Pfam" id="PF04167">
    <property type="entry name" value="DUF402"/>
    <property type="match status" value="1"/>
</dbReference>
<protein>
    <recommendedName>
        <fullName evidence="2">DUF402 domain-containing protein</fullName>
    </recommendedName>
</protein>
<feature type="domain" description="DUF402" evidence="2">
    <location>
        <begin position="19"/>
        <end position="156"/>
    </location>
</feature>
<dbReference type="InterPro" id="IPR007295">
    <property type="entry name" value="DUF402"/>
</dbReference>
<proteinExistence type="predicted"/>
<dbReference type="Proteomes" id="UP000320209">
    <property type="component" value="Unassembled WGS sequence"/>
</dbReference>
<evidence type="ECO:0000313" key="3">
    <source>
        <dbReference type="EMBL" id="TQL70260.1"/>
    </source>
</evidence>
<dbReference type="RefSeq" id="WP_141782044.1">
    <property type="nucleotide sequence ID" value="NZ_VFOV01000001.1"/>
</dbReference>
<dbReference type="GO" id="GO:0016787">
    <property type="term" value="F:hydrolase activity"/>
    <property type="evidence" value="ECO:0007669"/>
    <property type="project" value="UniProtKB-KW"/>
</dbReference>
<dbReference type="EMBL" id="VFOV01000001">
    <property type="protein sequence ID" value="TQL70260.1"/>
    <property type="molecule type" value="Genomic_DNA"/>
</dbReference>
<dbReference type="AlphaFoldDB" id="A0A543ACJ1"/>
<dbReference type="PANTHER" id="PTHR39159">
    <property type="match status" value="1"/>
</dbReference>
<evidence type="ECO:0000256" key="1">
    <source>
        <dbReference type="ARBA" id="ARBA00022801"/>
    </source>
</evidence>